<dbReference type="InterPro" id="IPR036737">
    <property type="entry name" value="OmpA-like_sf"/>
</dbReference>
<dbReference type="InterPro" id="IPR050330">
    <property type="entry name" value="Bact_OuterMem_StrucFunc"/>
</dbReference>
<evidence type="ECO:0000256" key="5">
    <source>
        <dbReference type="ARBA" id="ARBA00022989"/>
    </source>
</evidence>
<evidence type="ECO:0000256" key="7">
    <source>
        <dbReference type="PROSITE-ProRule" id="PRU00473"/>
    </source>
</evidence>
<accession>F6B8B5</accession>
<dbReference type="Gene3D" id="3.30.1330.60">
    <property type="entry name" value="OmpA-like domain"/>
    <property type="match status" value="1"/>
</dbReference>
<feature type="compositionally biased region" description="Basic and acidic residues" evidence="8">
    <location>
        <begin position="215"/>
        <end position="225"/>
    </location>
</feature>
<evidence type="ECO:0000256" key="6">
    <source>
        <dbReference type="ARBA" id="ARBA00023136"/>
    </source>
</evidence>
<comment type="subcellular location">
    <subcellularLocation>
        <location evidence="1">Cell membrane</location>
        <topology evidence="1">Single-pass membrane protein</topology>
    </subcellularLocation>
</comment>
<evidence type="ECO:0000256" key="3">
    <source>
        <dbReference type="ARBA" id="ARBA00022475"/>
    </source>
</evidence>
<dbReference type="eggNOG" id="COG1360">
    <property type="taxonomic scope" value="Bacteria"/>
</dbReference>
<organism evidence="11 12">
    <name type="scientific">Desulfotomaculum nigrificans (strain DSM 14880 / VKM B-2319 / CO-1-SRB)</name>
    <name type="common">Desulfotomaculum carboxydivorans</name>
    <dbReference type="NCBI Taxonomy" id="868595"/>
    <lineage>
        <taxon>Bacteria</taxon>
        <taxon>Bacillati</taxon>
        <taxon>Bacillota</taxon>
        <taxon>Clostridia</taxon>
        <taxon>Eubacteriales</taxon>
        <taxon>Desulfotomaculaceae</taxon>
        <taxon>Desulfotomaculum</taxon>
    </lineage>
</organism>
<dbReference type="STRING" id="868595.Desca_1834"/>
<evidence type="ECO:0000256" key="9">
    <source>
        <dbReference type="SAM" id="Phobius"/>
    </source>
</evidence>
<feature type="transmembrane region" description="Helical" evidence="9">
    <location>
        <begin position="21"/>
        <end position="38"/>
    </location>
</feature>
<keyword evidence="5 9" id="KW-1133">Transmembrane helix</keyword>
<evidence type="ECO:0000256" key="8">
    <source>
        <dbReference type="SAM" id="MobiDB-lite"/>
    </source>
</evidence>
<keyword evidence="3" id="KW-1003">Cell membrane</keyword>
<dbReference type="KEGG" id="dca:Desca_1834"/>
<feature type="compositionally biased region" description="Polar residues" evidence="8">
    <location>
        <begin position="252"/>
        <end position="263"/>
    </location>
</feature>
<dbReference type="EMBL" id="CP002736">
    <property type="protein sequence ID" value="AEF94679.1"/>
    <property type="molecule type" value="Genomic_DNA"/>
</dbReference>
<dbReference type="Pfam" id="PF13677">
    <property type="entry name" value="MotB_plug"/>
    <property type="match status" value="1"/>
</dbReference>
<sequence>MKKRGGGEPEKDNKERWLITYSDLITLLLIFFVVMYTLSKIDANKYYAIASSLAKTMGGSQSIMDNAGAAIVPGAAREKSNEQGMPESVEQRNMESIKRQIQDYIDKNGLSGKVTVAIEERGVVVSFQDVVLFPLGVADLNPSSTQIVDKIGAILHQTNNYIRVEGHTDNLPIRTSKFPSNWELSLARAASVVHRLIEYSGIPAERLSATGYGEYRPRRPNDSDANRQQNRRVDIVVLRTKFEGAEPAAVTGQPQPVNQPNKE</sequence>
<keyword evidence="6 7" id="KW-0472">Membrane</keyword>
<feature type="region of interest" description="Disordered" evidence="8">
    <location>
        <begin position="212"/>
        <end position="233"/>
    </location>
</feature>
<evidence type="ECO:0000256" key="4">
    <source>
        <dbReference type="ARBA" id="ARBA00022692"/>
    </source>
</evidence>
<gene>
    <name evidence="11" type="ordered locus">Desca_1834</name>
</gene>
<evidence type="ECO:0000259" key="10">
    <source>
        <dbReference type="PROSITE" id="PS51123"/>
    </source>
</evidence>
<dbReference type="SUPFAM" id="SSF103088">
    <property type="entry name" value="OmpA-like"/>
    <property type="match status" value="1"/>
</dbReference>
<evidence type="ECO:0000313" key="11">
    <source>
        <dbReference type="EMBL" id="AEF94679.1"/>
    </source>
</evidence>
<dbReference type="PANTHER" id="PTHR30329">
    <property type="entry name" value="STATOR ELEMENT OF FLAGELLAR MOTOR COMPLEX"/>
    <property type="match status" value="1"/>
</dbReference>
<feature type="domain" description="OmpA-like" evidence="10">
    <location>
        <begin position="120"/>
        <end position="241"/>
    </location>
</feature>
<dbReference type="Pfam" id="PF00691">
    <property type="entry name" value="OmpA"/>
    <property type="match status" value="1"/>
</dbReference>
<dbReference type="HOGENOM" id="CLU_016890_0_0_9"/>
<dbReference type="GO" id="GO:0005886">
    <property type="term" value="C:plasma membrane"/>
    <property type="evidence" value="ECO:0007669"/>
    <property type="project" value="UniProtKB-SubCell"/>
</dbReference>
<evidence type="ECO:0000313" key="12">
    <source>
        <dbReference type="Proteomes" id="UP000009226"/>
    </source>
</evidence>
<dbReference type="InterPro" id="IPR006665">
    <property type="entry name" value="OmpA-like"/>
</dbReference>
<comment type="similarity">
    <text evidence="2">Belongs to the MotB family.</text>
</comment>
<name>F6B8B5_DESCC</name>
<dbReference type="CDD" id="cd07185">
    <property type="entry name" value="OmpA_C-like"/>
    <property type="match status" value="1"/>
</dbReference>
<dbReference type="AlphaFoldDB" id="F6B8B5"/>
<dbReference type="InterPro" id="IPR025713">
    <property type="entry name" value="MotB-like_N_dom"/>
</dbReference>
<proteinExistence type="inferred from homology"/>
<keyword evidence="4 9" id="KW-0812">Transmembrane</keyword>
<dbReference type="PANTHER" id="PTHR30329:SF21">
    <property type="entry name" value="LIPOPROTEIN YIAD-RELATED"/>
    <property type="match status" value="1"/>
</dbReference>
<feature type="region of interest" description="Disordered" evidence="8">
    <location>
        <begin position="244"/>
        <end position="263"/>
    </location>
</feature>
<reference evidence="11 12" key="1">
    <citation type="submission" date="2011-05" db="EMBL/GenBank/DDBJ databases">
        <title>Complete sequence of Desulfotomaculum carboxydivorans CO-1-SRB.</title>
        <authorList>
            <consortium name="US DOE Joint Genome Institute"/>
            <person name="Lucas S."/>
            <person name="Han J."/>
            <person name="Lapidus A."/>
            <person name="Cheng J.-F."/>
            <person name="Goodwin L."/>
            <person name="Pitluck S."/>
            <person name="Peters L."/>
            <person name="Mikhailova N."/>
            <person name="Lu M."/>
            <person name="Han C."/>
            <person name="Tapia R."/>
            <person name="Land M."/>
            <person name="Hauser L."/>
            <person name="Kyrpides N."/>
            <person name="Ivanova N."/>
            <person name="Pagani I."/>
            <person name="Stams A."/>
            <person name="Plugge C."/>
            <person name="Muyzer G."/>
            <person name="Kuever J."/>
            <person name="Parshina S."/>
            <person name="Ivanova A."/>
            <person name="Nazina T."/>
            <person name="Woyke T."/>
        </authorList>
    </citation>
    <scope>NUCLEOTIDE SEQUENCE [LARGE SCALE GENOMIC DNA]</scope>
    <source>
        <strain evidence="12">DSM 14880 / VKM B-2319 / CO-1-SRB</strain>
    </source>
</reference>
<dbReference type="RefSeq" id="WP_003544337.1">
    <property type="nucleotide sequence ID" value="NC_015565.1"/>
</dbReference>
<dbReference type="PROSITE" id="PS51123">
    <property type="entry name" value="OMPA_2"/>
    <property type="match status" value="1"/>
</dbReference>
<keyword evidence="12" id="KW-1185">Reference proteome</keyword>
<protein>
    <submittedName>
        <fullName evidence="11">OmpA/MotB domain protein</fullName>
    </submittedName>
</protein>
<dbReference type="Proteomes" id="UP000009226">
    <property type="component" value="Chromosome"/>
</dbReference>
<evidence type="ECO:0000256" key="1">
    <source>
        <dbReference type="ARBA" id="ARBA00004162"/>
    </source>
</evidence>
<evidence type="ECO:0000256" key="2">
    <source>
        <dbReference type="ARBA" id="ARBA00008914"/>
    </source>
</evidence>